<accession>A0A0N9UB47</accession>
<keyword evidence="9 13" id="KW-0066">ATP synthesis</keyword>
<keyword evidence="13" id="KW-1003">Cell membrane</keyword>
<evidence type="ECO:0000256" key="4">
    <source>
        <dbReference type="ARBA" id="ARBA00022692"/>
    </source>
</evidence>
<gene>
    <name evidence="13" type="primary">atpF</name>
    <name evidence="15" type="ORF">AN936_08845</name>
</gene>
<evidence type="ECO:0000256" key="2">
    <source>
        <dbReference type="ARBA" id="ARBA00022448"/>
    </source>
</evidence>
<comment type="subcellular location">
    <subcellularLocation>
        <location evidence="13">Cell membrane</location>
        <topology evidence="13">Single-pass membrane protein</topology>
    </subcellularLocation>
    <subcellularLocation>
        <location evidence="12">Endomembrane system</location>
        <topology evidence="12">Single-pass membrane protein</topology>
    </subcellularLocation>
</comment>
<comment type="subunit">
    <text evidence="13">F-type ATPases have 2 components, F(1) - the catalytic core - and F(0) - the membrane proton channel. F(1) has five subunits: alpha(3), beta(3), gamma(1), delta(1), epsilon(1). F(0) has three main subunits: a(1), b(2) and c(10-14). The alpha and beta chains form an alternating ring which encloses part of the gamma chain. F(1) is attached to F(0) by a central stalk formed by the gamma and epsilon chains, while a peripheral stalk is formed by the delta and b chains.</text>
</comment>
<dbReference type="RefSeq" id="WP_054587829.1">
    <property type="nucleotide sequence ID" value="NZ_CP012700.1"/>
</dbReference>
<evidence type="ECO:0000256" key="13">
    <source>
        <dbReference type="HAMAP-Rule" id="MF_01398"/>
    </source>
</evidence>
<evidence type="ECO:0000256" key="7">
    <source>
        <dbReference type="ARBA" id="ARBA00023065"/>
    </source>
</evidence>
<keyword evidence="6 13" id="KW-1133">Transmembrane helix</keyword>
<evidence type="ECO:0000256" key="8">
    <source>
        <dbReference type="ARBA" id="ARBA00023136"/>
    </source>
</evidence>
<dbReference type="GO" id="GO:0045259">
    <property type="term" value="C:proton-transporting ATP synthase complex"/>
    <property type="evidence" value="ECO:0007669"/>
    <property type="project" value="UniProtKB-KW"/>
</dbReference>
<evidence type="ECO:0000256" key="6">
    <source>
        <dbReference type="ARBA" id="ARBA00022989"/>
    </source>
</evidence>
<evidence type="ECO:0000256" key="9">
    <source>
        <dbReference type="ARBA" id="ARBA00023310"/>
    </source>
</evidence>
<dbReference type="KEGG" id="smag:AN936_08845"/>
<dbReference type="PATRIC" id="fig|33050.5.peg.1839"/>
<evidence type="ECO:0000256" key="10">
    <source>
        <dbReference type="ARBA" id="ARBA00025198"/>
    </source>
</evidence>
<keyword evidence="2 13" id="KW-0813">Transport</keyword>
<keyword evidence="3 13" id="KW-0138">CF(0)</keyword>
<organism evidence="15 16">
    <name type="scientific">Sphingopyxis macrogoltabida</name>
    <name type="common">Sphingomonas macrogoltabidus</name>
    <dbReference type="NCBI Taxonomy" id="33050"/>
    <lineage>
        <taxon>Bacteria</taxon>
        <taxon>Pseudomonadati</taxon>
        <taxon>Pseudomonadota</taxon>
        <taxon>Alphaproteobacteria</taxon>
        <taxon>Sphingomonadales</taxon>
        <taxon>Sphingomonadaceae</taxon>
        <taxon>Sphingopyxis</taxon>
    </lineage>
</organism>
<dbReference type="OrthoDB" id="9805716at2"/>
<evidence type="ECO:0000313" key="15">
    <source>
        <dbReference type="EMBL" id="ALH80471.1"/>
    </source>
</evidence>
<name>A0A0N9UB47_SPHMC</name>
<dbReference type="GO" id="GO:0012505">
    <property type="term" value="C:endomembrane system"/>
    <property type="evidence" value="ECO:0007669"/>
    <property type="project" value="UniProtKB-SubCell"/>
</dbReference>
<evidence type="ECO:0000256" key="14">
    <source>
        <dbReference type="RuleBase" id="RU003848"/>
    </source>
</evidence>
<sequence length="166" mass="17229">MPQIAQLTADNWYLASQLFWLLVVFAGIYIVIGRGMLPKIEATVDARDRKVADDLAAAKAAHAAADNLEESYRQQGDAARAAAQKAVSDAKDKAAKDAEKRLAKVDAELGDKLSAAEAEVASARSSAMAEIESVAAEAAGELVAKLSGVKVVAADAKAAVKAVLHG</sequence>
<keyword evidence="4 13" id="KW-0812">Transmembrane</keyword>
<evidence type="ECO:0000256" key="12">
    <source>
        <dbReference type="ARBA" id="ARBA00037847"/>
    </source>
</evidence>
<comment type="function">
    <text evidence="11">Component of the F(0) channel, it forms part of the peripheral stalk, linking F(1) to F(0). The b'-subunit is a diverged and duplicated form of b found in plants and photosynthetic bacteria.</text>
</comment>
<dbReference type="InterPro" id="IPR050059">
    <property type="entry name" value="ATP_synthase_B_chain"/>
</dbReference>
<dbReference type="Proteomes" id="UP000058074">
    <property type="component" value="Chromosome"/>
</dbReference>
<dbReference type="GO" id="GO:0046961">
    <property type="term" value="F:proton-transporting ATPase activity, rotational mechanism"/>
    <property type="evidence" value="ECO:0007669"/>
    <property type="project" value="TreeGrafter"/>
</dbReference>
<evidence type="ECO:0000256" key="1">
    <source>
        <dbReference type="ARBA" id="ARBA00005513"/>
    </source>
</evidence>
<dbReference type="AlphaFoldDB" id="A0A0N9UB47"/>
<comment type="function">
    <text evidence="10 13">F(1)F(0) ATP synthase produces ATP from ADP in the presence of a proton or sodium gradient. F-type ATPases consist of two structural domains, F(1) containing the extramembraneous catalytic core and F(0) containing the membrane proton channel, linked together by a central stalk and a peripheral stalk. During catalysis, ATP synthesis in the catalytic domain of F(1) is coupled via a rotary mechanism of the central stalk subunits to proton translocation.</text>
</comment>
<dbReference type="GO" id="GO:0005886">
    <property type="term" value="C:plasma membrane"/>
    <property type="evidence" value="ECO:0007669"/>
    <property type="project" value="UniProtKB-SubCell"/>
</dbReference>
<dbReference type="EMBL" id="CP012700">
    <property type="protein sequence ID" value="ALH80471.1"/>
    <property type="molecule type" value="Genomic_DNA"/>
</dbReference>
<dbReference type="PANTHER" id="PTHR33445">
    <property type="entry name" value="ATP SYNTHASE SUBUNIT B', CHLOROPLASTIC"/>
    <property type="match status" value="1"/>
</dbReference>
<feature type="transmembrane region" description="Helical" evidence="13">
    <location>
        <begin position="12"/>
        <end position="32"/>
    </location>
</feature>
<dbReference type="InterPro" id="IPR002146">
    <property type="entry name" value="ATP_synth_b/b'su_bac/chlpt"/>
</dbReference>
<reference evidence="15 16" key="1">
    <citation type="journal article" date="2015" name="Genome Announc.">
        <title>Complete Genome Sequence of Polypropylene Glycol- and Polyethylene Glycol-Degrading Sphingopyxis macrogoltabida Strain EY-1.</title>
        <authorList>
            <person name="Ohtsubo Y."/>
            <person name="Nagata Y."/>
            <person name="Numata M."/>
            <person name="Tsuchikane K."/>
            <person name="Hosoyama A."/>
            <person name="Yamazoe A."/>
            <person name="Tsuda M."/>
            <person name="Fujita N."/>
            <person name="Kawai F."/>
        </authorList>
    </citation>
    <scope>NUCLEOTIDE SEQUENCE [LARGE SCALE GENOMIC DNA]</scope>
    <source>
        <strain evidence="15 16">EY-1</strain>
    </source>
</reference>
<evidence type="ECO:0000256" key="5">
    <source>
        <dbReference type="ARBA" id="ARBA00022781"/>
    </source>
</evidence>
<dbReference type="PANTHER" id="PTHR33445:SF1">
    <property type="entry name" value="ATP SYNTHASE SUBUNIT B"/>
    <property type="match status" value="1"/>
</dbReference>
<dbReference type="GO" id="GO:0046933">
    <property type="term" value="F:proton-transporting ATP synthase activity, rotational mechanism"/>
    <property type="evidence" value="ECO:0007669"/>
    <property type="project" value="UniProtKB-UniRule"/>
</dbReference>
<protein>
    <recommendedName>
        <fullName evidence="13">ATP synthase subunit b</fullName>
    </recommendedName>
    <alternativeName>
        <fullName evidence="13">ATP synthase F(0) sector subunit b</fullName>
    </alternativeName>
    <alternativeName>
        <fullName evidence="13">ATPase subunit I</fullName>
    </alternativeName>
    <alternativeName>
        <fullName evidence="13">F-type ATPase subunit b</fullName>
        <shortName evidence="13">F-ATPase subunit b</shortName>
    </alternativeName>
</protein>
<keyword evidence="7 13" id="KW-0406">Ion transport</keyword>
<dbReference type="Pfam" id="PF00430">
    <property type="entry name" value="ATP-synt_B"/>
    <property type="match status" value="1"/>
</dbReference>
<proteinExistence type="inferred from homology"/>
<keyword evidence="8 13" id="KW-0472">Membrane</keyword>
<evidence type="ECO:0000256" key="11">
    <source>
        <dbReference type="ARBA" id="ARBA00025614"/>
    </source>
</evidence>
<keyword evidence="5 13" id="KW-0375">Hydrogen ion transport</keyword>
<dbReference type="HAMAP" id="MF_01398">
    <property type="entry name" value="ATP_synth_b_bprime"/>
    <property type="match status" value="1"/>
</dbReference>
<evidence type="ECO:0000256" key="3">
    <source>
        <dbReference type="ARBA" id="ARBA00022547"/>
    </source>
</evidence>
<evidence type="ECO:0000313" key="16">
    <source>
        <dbReference type="Proteomes" id="UP000058074"/>
    </source>
</evidence>
<comment type="similarity">
    <text evidence="1 13 14">Belongs to the ATPase B chain family.</text>
</comment>